<comment type="similarity">
    <text evidence="1">Belongs to the AHA1 family.</text>
</comment>
<feature type="domain" description="Activator of Hsp90 ATPase homologue 1/2-like C-terminal" evidence="2">
    <location>
        <begin position="18"/>
        <end position="148"/>
    </location>
</feature>
<protein>
    <submittedName>
        <fullName evidence="3">Uncharacterized protein YndB with AHSA1/START domain</fullName>
    </submittedName>
</protein>
<dbReference type="RefSeq" id="WP_204916829.1">
    <property type="nucleotide sequence ID" value="NZ_BAAAQP010000011.1"/>
</dbReference>
<evidence type="ECO:0000259" key="2">
    <source>
        <dbReference type="Pfam" id="PF08327"/>
    </source>
</evidence>
<dbReference type="Pfam" id="PF08327">
    <property type="entry name" value="AHSA1"/>
    <property type="match status" value="1"/>
</dbReference>
<accession>A0ABS2RI98</accession>
<reference evidence="3 4" key="1">
    <citation type="submission" date="2021-01" db="EMBL/GenBank/DDBJ databases">
        <title>Sequencing the genomes of 1000 actinobacteria strains.</title>
        <authorList>
            <person name="Klenk H.-P."/>
        </authorList>
    </citation>
    <scope>NUCLEOTIDE SEQUENCE [LARGE SCALE GENOMIC DNA]</scope>
    <source>
        <strain evidence="3 4">DSM 18662</strain>
    </source>
</reference>
<evidence type="ECO:0000313" key="3">
    <source>
        <dbReference type="EMBL" id="MBM7798262.1"/>
    </source>
</evidence>
<evidence type="ECO:0000313" key="4">
    <source>
        <dbReference type="Proteomes" id="UP000704762"/>
    </source>
</evidence>
<comment type="caution">
    <text evidence="3">The sequence shown here is derived from an EMBL/GenBank/DDBJ whole genome shotgun (WGS) entry which is preliminary data.</text>
</comment>
<organism evidence="3 4">
    <name type="scientific">Microlunatus panaciterrae</name>
    <dbReference type="NCBI Taxonomy" id="400768"/>
    <lineage>
        <taxon>Bacteria</taxon>
        <taxon>Bacillati</taxon>
        <taxon>Actinomycetota</taxon>
        <taxon>Actinomycetes</taxon>
        <taxon>Propionibacteriales</taxon>
        <taxon>Propionibacteriaceae</taxon>
        <taxon>Microlunatus</taxon>
    </lineage>
</organism>
<dbReference type="InterPro" id="IPR013538">
    <property type="entry name" value="ASHA1/2-like_C"/>
</dbReference>
<dbReference type="Proteomes" id="UP000704762">
    <property type="component" value="Unassembled WGS sequence"/>
</dbReference>
<dbReference type="CDD" id="cd07814">
    <property type="entry name" value="SRPBCC_CalC_Aha1-like"/>
    <property type="match status" value="1"/>
</dbReference>
<evidence type="ECO:0000256" key="1">
    <source>
        <dbReference type="ARBA" id="ARBA00006817"/>
    </source>
</evidence>
<dbReference type="SUPFAM" id="SSF55961">
    <property type="entry name" value="Bet v1-like"/>
    <property type="match status" value="1"/>
</dbReference>
<gene>
    <name evidence="3" type="ORF">JOE57_001183</name>
</gene>
<name>A0ABS2RI98_9ACTN</name>
<dbReference type="InterPro" id="IPR023393">
    <property type="entry name" value="START-like_dom_sf"/>
</dbReference>
<dbReference type="EMBL" id="JAFBCF010000001">
    <property type="protein sequence ID" value="MBM7798262.1"/>
    <property type="molecule type" value="Genomic_DNA"/>
</dbReference>
<keyword evidence="4" id="KW-1185">Reference proteome</keyword>
<sequence>MENRPGDLRLEMGHVFPAAASEVFEALSEAEWLARWWGPVGFSIPNLTFNARVGARYRIEMQPPSGGPFFLGGELREVLRPLKLSYTFAWEDPDVDDVETLVTLVLRAVVGGGATEVALTQGPFRTEARLALHREGWTDAFEKLERLMTIRA</sequence>
<dbReference type="Gene3D" id="3.30.530.20">
    <property type="match status" value="1"/>
</dbReference>
<proteinExistence type="inferred from homology"/>